<dbReference type="InterPro" id="IPR003474">
    <property type="entry name" value="Glcn_transporter"/>
</dbReference>
<feature type="transmembrane region" description="Helical" evidence="7">
    <location>
        <begin position="332"/>
        <end position="351"/>
    </location>
</feature>
<evidence type="ECO:0000313" key="8">
    <source>
        <dbReference type="EMBL" id="CUR59453.1"/>
    </source>
</evidence>
<feature type="transmembrane region" description="Helical" evidence="7">
    <location>
        <begin position="287"/>
        <end position="311"/>
    </location>
</feature>
<keyword evidence="4 7" id="KW-0812">Transmembrane</keyword>
<dbReference type="NCBIfam" id="TIGR00791">
    <property type="entry name" value="gntP"/>
    <property type="match status" value="1"/>
</dbReference>
<evidence type="ECO:0000256" key="3">
    <source>
        <dbReference type="ARBA" id="ARBA00022475"/>
    </source>
</evidence>
<feature type="transmembrane region" description="Helical" evidence="7">
    <location>
        <begin position="255"/>
        <end position="275"/>
    </location>
</feature>
<comment type="subcellular location">
    <subcellularLocation>
        <location evidence="1">Cell membrane</location>
        <topology evidence="1">Multi-pass membrane protein</topology>
    </subcellularLocation>
</comment>
<keyword evidence="6 7" id="KW-0472">Membrane</keyword>
<reference evidence="8" key="1">
    <citation type="submission" date="2015-08" db="EMBL/GenBank/DDBJ databases">
        <authorList>
            <person name="Babu N.S."/>
            <person name="Beckwith C.J."/>
            <person name="Beseler K.G."/>
            <person name="Brison A."/>
            <person name="Carone J.V."/>
            <person name="Caskin T.P."/>
            <person name="Diamond M."/>
            <person name="Durham M.E."/>
            <person name="Foxe J.M."/>
            <person name="Go M."/>
            <person name="Henderson B.A."/>
            <person name="Jones I.B."/>
            <person name="McGettigan J.A."/>
            <person name="Micheletti S.J."/>
            <person name="Nasrallah M.E."/>
            <person name="Ortiz D."/>
            <person name="Piller C.R."/>
            <person name="Privatt S.R."/>
            <person name="Schneider S.L."/>
            <person name="Sharp S."/>
            <person name="Smith T.C."/>
            <person name="Stanton J.D."/>
            <person name="Ullery H.E."/>
            <person name="Wilson R.J."/>
            <person name="Serrano M.G."/>
            <person name="Buck G."/>
            <person name="Lee V."/>
            <person name="Wang Y."/>
            <person name="Carvalho R."/>
            <person name="Voegtly L."/>
            <person name="Shi R."/>
            <person name="Duckworth R."/>
            <person name="Johnson A."/>
            <person name="Loviza R."/>
            <person name="Walstead R."/>
            <person name="Shah Z."/>
            <person name="Kiflezghi M."/>
            <person name="Wade K."/>
            <person name="Ball S.L."/>
            <person name="Bradley K.W."/>
            <person name="Asai D.J."/>
            <person name="Bowman C.A."/>
            <person name="Russell D.A."/>
            <person name="Pope W.H."/>
            <person name="Jacobs-Sera D."/>
            <person name="Hendrix R.W."/>
            <person name="Hatfull G.F."/>
        </authorList>
    </citation>
    <scope>NUCLEOTIDE SEQUENCE</scope>
</reference>
<feature type="transmembrane region" description="Helical" evidence="7">
    <location>
        <begin position="35"/>
        <end position="56"/>
    </location>
</feature>
<dbReference type="PIRSF" id="PIRSF002746">
    <property type="entry name" value="Gluconate_transporter"/>
    <property type="match status" value="1"/>
</dbReference>
<accession>A0A2P2CBU3</accession>
<keyword evidence="2" id="KW-0813">Transport</keyword>
<evidence type="ECO:0000256" key="7">
    <source>
        <dbReference type="SAM" id="Phobius"/>
    </source>
</evidence>
<evidence type="ECO:0000256" key="1">
    <source>
        <dbReference type="ARBA" id="ARBA00004651"/>
    </source>
</evidence>
<dbReference type="EMBL" id="CZKB01000009">
    <property type="protein sequence ID" value="CUR59453.1"/>
    <property type="molecule type" value="Genomic_DNA"/>
</dbReference>
<evidence type="ECO:0000256" key="6">
    <source>
        <dbReference type="ARBA" id="ARBA00023136"/>
    </source>
</evidence>
<feature type="transmembrane region" description="Helical" evidence="7">
    <location>
        <begin position="371"/>
        <end position="399"/>
    </location>
</feature>
<feature type="transmembrane region" description="Helical" evidence="7">
    <location>
        <begin position="105"/>
        <end position="138"/>
    </location>
</feature>
<feature type="transmembrane region" description="Helical" evidence="7">
    <location>
        <begin position="12"/>
        <end position="29"/>
    </location>
</feature>
<dbReference type="GO" id="GO:0005886">
    <property type="term" value="C:plasma membrane"/>
    <property type="evidence" value="ECO:0007669"/>
    <property type="project" value="UniProtKB-SubCell"/>
</dbReference>
<sequence>MELTDAGDTQLVIAALLGIATVVVLIVWAKLHPFLALMLGAAVMGGVAGVAPLDIVDSFTVGFGGTVGSVGLLIALGAMVGKILADSGGSDAIVDTIIGRVGKAGLPWAMGLIAAILGLPLFFEVGVVLLVPVVILVARKMDVPVMRVGIPALAGLSVLHGLVPPHPGPLVAIDNLGADLGLTLLLGLVVAIPTLVVCGPLLARLIEQWVPVHVPAAVGAGNTSGTAAVGDVAGDVPDDAARTPLAEGVTRRPGFGAAVLCITLPVVLMLLRAVAELTIDDAESTTLQTLVFIGTPSVALLAAVLVSMWFLGFRTGMNRKQVEASLGSGLPGIASILLIVAAGGGFKAMLVDAGVGEVIGNWAEGSGISTLVLGWLVAVGVRLATGSATVATITASGIVSGVASNLDSPELALLVLAIGCGSVFFSHVNDAGFWLVKEYFGLTIGQTIRSWSVMETAISVVGLVFVLLLDLVV</sequence>
<evidence type="ECO:0000256" key="5">
    <source>
        <dbReference type="ARBA" id="ARBA00022989"/>
    </source>
</evidence>
<dbReference type="PANTHER" id="PTHR30354:SF22">
    <property type="entry name" value="HIGH-AFFINITY GLUCONATE TRANSPORTER"/>
    <property type="match status" value="1"/>
</dbReference>
<feature type="transmembrane region" description="Helical" evidence="7">
    <location>
        <begin position="145"/>
        <end position="163"/>
    </location>
</feature>
<gene>
    <name evidence="8" type="ORF">NOCA1170246</name>
</gene>
<name>A0A2P2CBU3_9ZZZZ</name>
<dbReference type="Pfam" id="PF02447">
    <property type="entry name" value="GntP_permease"/>
    <property type="match status" value="1"/>
</dbReference>
<keyword evidence="5 7" id="KW-1133">Transmembrane helix</keyword>
<proteinExistence type="predicted"/>
<feature type="transmembrane region" description="Helical" evidence="7">
    <location>
        <begin position="183"/>
        <end position="203"/>
    </location>
</feature>
<feature type="transmembrane region" description="Helical" evidence="7">
    <location>
        <begin position="63"/>
        <end position="85"/>
    </location>
</feature>
<feature type="transmembrane region" description="Helical" evidence="7">
    <location>
        <begin position="448"/>
        <end position="469"/>
    </location>
</feature>
<organism evidence="8">
    <name type="scientific">metagenome</name>
    <dbReference type="NCBI Taxonomy" id="256318"/>
    <lineage>
        <taxon>unclassified sequences</taxon>
        <taxon>metagenomes</taxon>
    </lineage>
</organism>
<evidence type="ECO:0000256" key="4">
    <source>
        <dbReference type="ARBA" id="ARBA00022692"/>
    </source>
</evidence>
<dbReference type="PANTHER" id="PTHR30354">
    <property type="entry name" value="GNT FAMILY GLUCONATE TRANSPORTER"/>
    <property type="match status" value="1"/>
</dbReference>
<evidence type="ECO:0000256" key="2">
    <source>
        <dbReference type="ARBA" id="ARBA00022448"/>
    </source>
</evidence>
<keyword evidence="3" id="KW-1003">Cell membrane</keyword>
<protein>
    <submittedName>
        <fullName evidence="8">Putative gluconate permease</fullName>
    </submittedName>
</protein>
<dbReference type="GO" id="GO:0015128">
    <property type="term" value="F:gluconate transmembrane transporter activity"/>
    <property type="evidence" value="ECO:0007669"/>
    <property type="project" value="InterPro"/>
</dbReference>
<dbReference type="AlphaFoldDB" id="A0A2P2CBU3"/>
<feature type="transmembrane region" description="Helical" evidence="7">
    <location>
        <begin position="411"/>
        <end position="428"/>
    </location>
</feature>